<comment type="caution">
    <text evidence="1">The sequence shown here is derived from an EMBL/GenBank/DDBJ whole genome shotgun (WGS) entry which is preliminary data.</text>
</comment>
<reference evidence="1" key="1">
    <citation type="submission" date="2021-02" db="EMBL/GenBank/DDBJ databases">
        <authorList>
            <person name="Nowell W R."/>
        </authorList>
    </citation>
    <scope>NUCLEOTIDE SEQUENCE</scope>
</reference>
<feature type="non-terminal residue" evidence="1">
    <location>
        <position position="1"/>
    </location>
</feature>
<dbReference type="EMBL" id="CAJOBR010082424">
    <property type="protein sequence ID" value="CAF5126313.1"/>
    <property type="molecule type" value="Genomic_DNA"/>
</dbReference>
<dbReference type="Proteomes" id="UP000663848">
    <property type="component" value="Unassembled WGS sequence"/>
</dbReference>
<sequence length="61" mass="7248">ENATPDNRERLIWIAPWTGEMRSSTQPRKLLTNVTSDHVTFRQDLRDGFNKLNFSVFYYTL</sequence>
<evidence type="ECO:0000313" key="1">
    <source>
        <dbReference type="EMBL" id="CAF5126313.1"/>
    </source>
</evidence>
<accession>A0A822FP34</accession>
<dbReference type="AlphaFoldDB" id="A0A822FP34"/>
<evidence type="ECO:0000313" key="2">
    <source>
        <dbReference type="Proteomes" id="UP000663848"/>
    </source>
</evidence>
<name>A0A822FP34_9BILA</name>
<protein>
    <submittedName>
        <fullName evidence="1">Uncharacterized protein</fullName>
    </submittedName>
</protein>
<organism evidence="1 2">
    <name type="scientific">Rotaria socialis</name>
    <dbReference type="NCBI Taxonomy" id="392032"/>
    <lineage>
        <taxon>Eukaryota</taxon>
        <taxon>Metazoa</taxon>
        <taxon>Spiralia</taxon>
        <taxon>Gnathifera</taxon>
        <taxon>Rotifera</taxon>
        <taxon>Eurotatoria</taxon>
        <taxon>Bdelloidea</taxon>
        <taxon>Philodinida</taxon>
        <taxon>Philodinidae</taxon>
        <taxon>Rotaria</taxon>
    </lineage>
</organism>
<proteinExistence type="predicted"/>
<gene>
    <name evidence="1" type="ORF">QYT958_LOCUS46431</name>
</gene>